<feature type="compositionally biased region" description="Basic and acidic residues" evidence="10">
    <location>
        <begin position="1"/>
        <end position="12"/>
    </location>
</feature>
<dbReference type="CDD" id="cd14014">
    <property type="entry name" value="STKc_PknB_like"/>
    <property type="match status" value="1"/>
</dbReference>
<dbReference type="InterPro" id="IPR008271">
    <property type="entry name" value="Ser/Thr_kinase_AS"/>
</dbReference>
<dbReference type="RefSeq" id="WP_145225453.1">
    <property type="nucleotide sequence ID" value="NZ_CP036343.1"/>
</dbReference>
<keyword evidence="1 7" id="KW-0853">WD repeat</keyword>
<dbReference type="PROSITE" id="PS50082">
    <property type="entry name" value="WD_REPEATS_2"/>
    <property type="match status" value="1"/>
</dbReference>
<dbReference type="Gene3D" id="2.130.10.10">
    <property type="entry name" value="YVTN repeat-like/Quinoprotein amine dehydrogenase"/>
    <property type="match status" value="1"/>
</dbReference>
<dbReference type="SUPFAM" id="SSF50978">
    <property type="entry name" value="WD40 repeat-like"/>
    <property type="match status" value="1"/>
</dbReference>
<dbReference type="InterPro" id="IPR017441">
    <property type="entry name" value="Protein_kinase_ATP_BS"/>
</dbReference>
<dbReference type="EMBL" id="CP036343">
    <property type="protein sequence ID" value="QDT89890.1"/>
    <property type="molecule type" value="Genomic_DNA"/>
</dbReference>
<dbReference type="GO" id="GO:0005524">
    <property type="term" value="F:ATP binding"/>
    <property type="evidence" value="ECO:0007669"/>
    <property type="project" value="UniProtKB-UniRule"/>
</dbReference>
<keyword evidence="9" id="KW-0175">Coiled coil</keyword>
<dbReference type="SMART" id="SM00220">
    <property type="entry name" value="S_TKc"/>
    <property type="match status" value="1"/>
</dbReference>
<feature type="coiled-coil region" evidence="9">
    <location>
        <begin position="518"/>
        <end position="589"/>
    </location>
</feature>
<dbReference type="InterPro" id="IPR000719">
    <property type="entry name" value="Prot_kinase_dom"/>
</dbReference>
<feature type="domain" description="Protein kinase" evidence="11">
    <location>
        <begin position="108"/>
        <end position="373"/>
    </location>
</feature>
<dbReference type="AlphaFoldDB" id="A0A517VA42"/>
<keyword evidence="2 12" id="KW-0808">Transferase</keyword>
<evidence type="ECO:0000256" key="2">
    <source>
        <dbReference type="ARBA" id="ARBA00022679"/>
    </source>
</evidence>
<keyword evidence="5 12" id="KW-0418">Kinase</keyword>
<dbReference type="PROSITE" id="PS00678">
    <property type="entry name" value="WD_REPEATS_1"/>
    <property type="match status" value="1"/>
</dbReference>
<sequence length="751" mass="84044">MSPSDNKPDSDKPQGNQFNPTVPLDKVESSVPPPDTTFIPHIDLAATMMEDWQTALGDDVAPGKTIKVPRSDSDSLSNTVKLSDELDATQTYPTGTGTDDDFVIGIGYEVDQLLGEGGMGVVYAGRQQSMDRPVAIKVLKPETEQSDGSQRAFTSEAIITGGLDHPNIVPIYDLGKQADDALFYAMKQVEGVEWKDRIATNSLSENLDILLRVADAVAFAHARCIIHRDLKPANIMLGSFGEVLLMDWGLAMPTQDHPRRELYHTPAPGGTPYYMAPEMINGVEQVDRRSDVYLLGGILFEMITGKPPHTLDAPPETQREHVVACLAAVSQNMIAATEKTGELLDIARKAMATNPADRYQSVPEFQEAIRGYLSHEESIELAARAAERLDVARKNGDYEEFSRTRFGFETALEEWPENVRAQEGLKATKYDYAKTALDRGDLDQGLSLLDETNAEHSKLRSSIQTAIVKRDTRQQQVRRLKRVSFAASLVVALVASVATVWINSERDKALVAQDKALAAQKEEAIQREQAQRSEQEAQEQRLLAIAAREKALVAQKIAQENEKKAIAAEARAKQEAQKALHNFKIAERNGYYSDMLLLQKAWQDADPFKLIQILGRYRKREDLRGFEWDYWNRMSQTNLLSFREHSGKVTDIAYSPDGTKIASAATDKTVKVWDTRTWTAKVQAEYYARGLLISLRQRVESLEELQKRVQEDKTLSEGVKNQAFEWAELFWKNRVVRNIPQPESGKIEAPL</sequence>
<feature type="region of interest" description="Disordered" evidence="10">
    <location>
        <begin position="1"/>
        <end position="33"/>
    </location>
</feature>
<protein>
    <submittedName>
        <fullName evidence="12">Serine/threonine-protein kinase PknD</fullName>
        <ecNumber evidence="12">2.7.11.1</ecNumber>
    </submittedName>
</protein>
<dbReference type="EC" id="2.7.11.1" evidence="12"/>
<dbReference type="InterPro" id="IPR019775">
    <property type="entry name" value="WD40_repeat_CS"/>
</dbReference>
<evidence type="ECO:0000256" key="8">
    <source>
        <dbReference type="PROSITE-ProRule" id="PRU10141"/>
    </source>
</evidence>
<keyword evidence="4 8" id="KW-0547">Nucleotide-binding</keyword>
<dbReference type="PANTHER" id="PTHR43289">
    <property type="entry name" value="MITOGEN-ACTIVATED PROTEIN KINASE KINASE KINASE 20-RELATED"/>
    <property type="match status" value="1"/>
</dbReference>
<feature type="repeat" description="WD" evidence="7">
    <location>
        <begin position="642"/>
        <end position="677"/>
    </location>
</feature>
<evidence type="ECO:0000313" key="13">
    <source>
        <dbReference type="Proteomes" id="UP000316855"/>
    </source>
</evidence>
<dbReference type="KEGG" id="gax:Pan161_15230"/>
<dbReference type="Pfam" id="PF00400">
    <property type="entry name" value="WD40"/>
    <property type="match status" value="1"/>
</dbReference>
<evidence type="ECO:0000256" key="4">
    <source>
        <dbReference type="ARBA" id="ARBA00022741"/>
    </source>
</evidence>
<feature type="coiled-coil region" evidence="9">
    <location>
        <begin position="692"/>
        <end position="722"/>
    </location>
</feature>
<keyword evidence="13" id="KW-1185">Reference proteome</keyword>
<feature type="binding site" evidence="8">
    <location>
        <position position="137"/>
    </location>
    <ligand>
        <name>ATP</name>
        <dbReference type="ChEBI" id="CHEBI:30616"/>
    </ligand>
</feature>
<dbReference type="InterPro" id="IPR015943">
    <property type="entry name" value="WD40/YVTN_repeat-like_dom_sf"/>
</dbReference>
<proteinExistence type="predicted"/>
<dbReference type="PROSITE" id="PS00107">
    <property type="entry name" value="PROTEIN_KINASE_ATP"/>
    <property type="match status" value="1"/>
</dbReference>
<dbReference type="PROSITE" id="PS50011">
    <property type="entry name" value="PROTEIN_KINASE_DOM"/>
    <property type="match status" value="1"/>
</dbReference>
<evidence type="ECO:0000259" key="11">
    <source>
        <dbReference type="PROSITE" id="PS50011"/>
    </source>
</evidence>
<evidence type="ECO:0000313" key="12">
    <source>
        <dbReference type="EMBL" id="QDT89890.1"/>
    </source>
</evidence>
<evidence type="ECO:0000256" key="9">
    <source>
        <dbReference type="SAM" id="Coils"/>
    </source>
</evidence>
<dbReference type="InterPro" id="IPR001680">
    <property type="entry name" value="WD40_rpt"/>
</dbReference>
<dbReference type="Gene3D" id="1.10.510.10">
    <property type="entry name" value="Transferase(Phosphotransferase) domain 1"/>
    <property type="match status" value="1"/>
</dbReference>
<reference evidence="12 13" key="1">
    <citation type="submission" date="2019-02" db="EMBL/GenBank/DDBJ databases">
        <title>Deep-cultivation of Planctomycetes and their phenomic and genomic characterization uncovers novel biology.</title>
        <authorList>
            <person name="Wiegand S."/>
            <person name="Jogler M."/>
            <person name="Boedeker C."/>
            <person name="Pinto D."/>
            <person name="Vollmers J."/>
            <person name="Rivas-Marin E."/>
            <person name="Kohn T."/>
            <person name="Peeters S.H."/>
            <person name="Heuer A."/>
            <person name="Rast P."/>
            <person name="Oberbeckmann S."/>
            <person name="Bunk B."/>
            <person name="Jeske O."/>
            <person name="Meyerdierks A."/>
            <person name="Storesund J.E."/>
            <person name="Kallscheuer N."/>
            <person name="Luecker S."/>
            <person name="Lage O.M."/>
            <person name="Pohl T."/>
            <person name="Merkel B.J."/>
            <person name="Hornburger P."/>
            <person name="Mueller R.-W."/>
            <person name="Bruemmer F."/>
            <person name="Labrenz M."/>
            <person name="Spormann A.M."/>
            <person name="Op den Camp H."/>
            <person name="Overmann J."/>
            <person name="Amann R."/>
            <person name="Jetten M.S.M."/>
            <person name="Mascher T."/>
            <person name="Medema M.H."/>
            <person name="Devos D.P."/>
            <person name="Kaster A.-K."/>
            <person name="Ovreas L."/>
            <person name="Rohde M."/>
            <person name="Galperin M.Y."/>
            <person name="Jogler C."/>
        </authorList>
    </citation>
    <scope>NUCLEOTIDE SEQUENCE [LARGE SCALE GENOMIC DNA]</scope>
    <source>
        <strain evidence="12 13">Pan161</strain>
    </source>
</reference>
<dbReference type="Pfam" id="PF00069">
    <property type="entry name" value="Pkinase"/>
    <property type="match status" value="1"/>
</dbReference>
<dbReference type="PROSITE" id="PS50294">
    <property type="entry name" value="WD_REPEATS_REGION"/>
    <property type="match status" value="1"/>
</dbReference>
<gene>
    <name evidence="12" type="primary">pknD_3</name>
    <name evidence="12" type="ORF">Pan161_15230</name>
</gene>
<dbReference type="Proteomes" id="UP000316855">
    <property type="component" value="Chromosome"/>
</dbReference>
<evidence type="ECO:0000256" key="6">
    <source>
        <dbReference type="ARBA" id="ARBA00022840"/>
    </source>
</evidence>
<dbReference type="OrthoDB" id="279610at2"/>
<dbReference type="PANTHER" id="PTHR43289:SF6">
    <property type="entry name" value="SERINE_THREONINE-PROTEIN KINASE NEKL-3"/>
    <property type="match status" value="1"/>
</dbReference>
<evidence type="ECO:0000256" key="5">
    <source>
        <dbReference type="ARBA" id="ARBA00022777"/>
    </source>
</evidence>
<dbReference type="InterPro" id="IPR036322">
    <property type="entry name" value="WD40_repeat_dom_sf"/>
</dbReference>
<organism evidence="12 13">
    <name type="scientific">Gimesia algae</name>
    <dbReference type="NCBI Taxonomy" id="2527971"/>
    <lineage>
        <taxon>Bacteria</taxon>
        <taxon>Pseudomonadati</taxon>
        <taxon>Planctomycetota</taxon>
        <taxon>Planctomycetia</taxon>
        <taxon>Planctomycetales</taxon>
        <taxon>Planctomycetaceae</taxon>
        <taxon>Gimesia</taxon>
    </lineage>
</organism>
<dbReference type="PROSITE" id="PS00108">
    <property type="entry name" value="PROTEIN_KINASE_ST"/>
    <property type="match status" value="1"/>
</dbReference>
<keyword evidence="6 8" id="KW-0067">ATP-binding</keyword>
<dbReference type="GO" id="GO:0004674">
    <property type="term" value="F:protein serine/threonine kinase activity"/>
    <property type="evidence" value="ECO:0007669"/>
    <property type="project" value="UniProtKB-EC"/>
</dbReference>
<keyword evidence="3" id="KW-0677">Repeat</keyword>
<dbReference type="InterPro" id="IPR011009">
    <property type="entry name" value="Kinase-like_dom_sf"/>
</dbReference>
<evidence type="ECO:0000256" key="7">
    <source>
        <dbReference type="PROSITE-ProRule" id="PRU00221"/>
    </source>
</evidence>
<name>A0A517VA42_9PLAN</name>
<evidence type="ECO:0000256" key="3">
    <source>
        <dbReference type="ARBA" id="ARBA00022737"/>
    </source>
</evidence>
<dbReference type="SMART" id="SM00320">
    <property type="entry name" value="WD40"/>
    <property type="match status" value="1"/>
</dbReference>
<accession>A0A517VA42</accession>
<dbReference type="SUPFAM" id="SSF56112">
    <property type="entry name" value="Protein kinase-like (PK-like)"/>
    <property type="match status" value="1"/>
</dbReference>
<evidence type="ECO:0000256" key="10">
    <source>
        <dbReference type="SAM" id="MobiDB-lite"/>
    </source>
</evidence>
<evidence type="ECO:0000256" key="1">
    <source>
        <dbReference type="ARBA" id="ARBA00022574"/>
    </source>
</evidence>
<dbReference type="Gene3D" id="3.30.200.20">
    <property type="entry name" value="Phosphorylase Kinase, domain 1"/>
    <property type="match status" value="1"/>
</dbReference>